<name>A0A8J7QCG2_9BACT</name>
<dbReference type="InterPro" id="IPR013325">
    <property type="entry name" value="RNA_pol_sigma_r2"/>
</dbReference>
<dbReference type="InterPro" id="IPR039425">
    <property type="entry name" value="RNA_pol_sigma-70-like"/>
</dbReference>
<dbReference type="GO" id="GO:0016987">
    <property type="term" value="F:sigma factor activity"/>
    <property type="evidence" value="ECO:0007669"/>
    <property type="project" value="UniProtKB-KW"/>
</dbReference>
<keyword evidence="9" id="KW-1185">Reference proteome</keyword>
<dbReference type="CDD" id="cd06171">
    <property type="entry name" value="Sigma70_r4"/>
    <property type="match status" value="1"/>
</dbReference>
<evidence type="ECO:0000256" key="3">
    <source>
        <dbReference type="ARBA" id="ARBA00023082"/>
    </source>
</evidence>
<dbReference type="GO" id="GO:0006352">
    <property type="term" value="P:DNA-templated transcription initiation"/>
    <property type="evidence" value="ECO:0007669"/>
    <property type="project" value="InterPro"/>
</dbReference>
<dbReference type="InterPro" id="IPR036388">
    <property type="entry name" value="WH-like_DNA-bd_sf"/>
</dbReference>
<dbReference type="Gene3D" id="1.10.1740.10">
    <property type="match status" value="1"/>
</dbReference>
<keyword evidence="2" id="KW-0805">Transcription regulation</keyword>
<dbReference type="InterPro" id="IPR013324">
    <property type="entry name" value="RNA_pol_sigma_r3/r4-like"/>
</dbReference>
<evidence type="ECO:0000313" key="9">
    <source>
        <dbReference type="Proteomes" id="UP000664417"/>
    </source>
</evidence>
<dbReference type="InterPro" id="IPR013249">
    <property type="entry name" value="RNA_pol_sigma70_r4_t2"/>
</dbReference>
<dbReference type="SUPFAM" id="SSF88946">
    <property type="entry name" value="Sigma2 domain of RNA polymerase sigma factors"/>
    <property type="match status" value="1"/>
</dbReference>
<dbReference type="GO" id="GO:0003677">
    <property type="term" value="F:DNA binding"/>
    <property type="evidence" value="ECO:0007669"/>
    <property type="project" value="UniProtKB-KW"/>
</dbReference>
<comment type="similarity">
    <text evidence="1">Belongs to the sigma-70 factor family. ECF subfamily.</text>
</comment>
<feature type="domain" description="RNA polymerase sigma factor 70 region 4 type 2" evidence="7">
    <location>
        <begin position="133"/>
        <end position="184"/>
    </location>
</feature>
<evidence type="ECO:0000256" key="1">
    <source>
        <dbReference type="ARBA" id="ARBA00010641"/>
    </source>
</evidence>
<sequence>MNPTSADAANVRFRDEQGNLVPFEQLYDRYFDTIFHHILYRVGSAADAEDLTAQTFFKALKNHWRFRWQGVPVLAWLYRIAGNETNSFLRKNKRRVLTDGARFDETQTGGTNPADQELISAERELAKFQAFGAIQESITKLKPIDQTLIVLRFLEQKSFKEIADITGKRVGAVTMRTHRALNALRAHLEERGIDHERLRENTERAGQTQTSGSVLQARLAARTH</sequence>
<dbReference type="NCBIfam" id="TIGR02937">
    <property type="entry name" value="sigma70-ECF"/>
    <property type="match status" value="1"/>
</dbReference>
<accession>A0A8J7QCG2</accession>
<keyword evidence="5" id="KW-0804">Transcription</keyword>
<dbReference type="InterPro" id="IPR014284">
    <property type="entry name" value="RNA_pol_sigma-70_dom"/>
</dbReference>
<keyword evidence="3" id="KW-0731">Sigma factor</keyword>
<gene>
    <name evidence="8" type="ORF">J3U88_00910</name>
</gene>
<feature type="domain" description="RNA polymerase sigma-70 region 2" evidence="6">
    <location>
        <begin position="26"/>
        <end position="95"/>
    </location>
</feature>
<reference evidence="8" key="1">
    <citation type="submission" date="2021-03" db="EMBL/GenBank/DDBJ databases">
        <authorList>
            <person name="Wang G."/>
        </authorList>
    </citation>
    <scope>NUCLEOTIDE SEQUENCE</scope>
    <source>
        <strain evidence="8">KCTC 12899</strain>
    </source>
</reference>
<dbReference type="PANTHER" id="PTHR43133">
    <property type="entry name" value="RNA POLYMERASE ECF-TYPE SIGMA FACTO"/>
    <property type="match status" value="1"/>
</dbReference>
<evidence type="ECO:0000313" key="8">
    <source>
        <dbReference type="EMBL" id="MBO1317000.1"/>
    </source>
</evidence>
<evidence type="ECO:0000259" key="6">
    <source>
        <dbReference type="Pfam" id="PF04542"/>
    </source>
</evidence>
<evidence type="ECO:0000256" key="2">
    <source>
        <dbReference type="ARBA" id="ARBA00023015"/>
    </source>
</evidence>
<dbReference type="RefSeq" id="WP_207856236.1">
    <property type="nucleotide sequence ID" value="NZ_JAFREP010000001.1"/>
</dbReference>
<dbReference type="EMBL" id="JAFREP010000001">
    <property type="protein sequence ID" value="MBO1317000.1"/>
    <property type="molecule type" value="Genomic_DNA"/>
</dbReference>
<organism evidence="8 9">
    <name type="scientific">Acanthopleuribacter pedis</name>
    <dbReference type="NCBI Taxonomy" id="442870"/>
    <lineage>
        <taxon>Bacteria</taxon>
        <taxon>Pseudomonadati</taxon>
        <taxon>Acidobacteriota</taxon>
        <taxon>Holophagae</taxon>
        <taxon>Acanthopleuribacterales</taxon>
        <taxon>Acanthopleuribacteraceae</taxon>
        <taxon>Acanthopleuribacter</taxon>
    </lineage>
</organism>
<evidence type="ECO:0000256" key="5">
    <source>
        <dbReference type="ARBA" id="ARBA00023163"/>
    </source>
</evidence>
<protein>
    <submittedName>
        <fullName evidence="8">Sigma-70 family RNA polymerase sigma factor</fullName>
    </submittedName>
</protein>
<evidence type="ECO:0000256" key="4">
    <source>
        <dbReference type="ARBA" id="ARBA00023125"/>
    </source>
</evidence>
<dbReference type="Gene3D" id="1.10.10.10">
    <property type="entry name" value="Winged helix-like DNA-binding domain superfamily/Winged helix DNA-binding domain"/>
    <property type="match status" value="1"/>
</dbReference>
<comment type="caution">
    <text evidence="8">The sequence shown here is derived from an EMBL/GenBank/DDBJ whole genome shotgun (WGS) entry which is preliminary data.</text>
</comment>
<dbReference type="Proteomes" id="UP000664417">
    <property type="component" value="Unassembled WGS sequence"/>
</dbReference>
<dbReference type="Pfam" id="PF08281">
    <property type="entry name" value="Sigma70_r4_2"/>
    <property type="match status" value="1"/>
</dbReference>
<dbReference type="Pfam" id="PF04542">
    <property type="entry name" value="Sigma70_r2"/>
    <property type="match status" value="1"/>
</dbReference>
<keyword evidence="4" id="KW-0238">DNA-binding</keyword>
<evidence type="ECO:0000259" key="7">
    <source>
        <dbReference type="Pfam" id="PF08281"/>
    </source>
</evidence>
<dbReference type="SUPFAM" id="SSF88659">
    <property type="entry name" value="Sigma3 and sigma4 domains of RNA polymerase sigma factors"/>
    <property type="match status" value="1"/>
</dbReference>
<dbReference type="PANTHER" id="PTHR43133:SF8">
    <property type="entry name" value="RNA POLYMERASE SIGMA FACTOR HI_1459-RELATED"/>
    <property type="match status" value="1"/>
</dbReference>
<dbReference type="InterPro" id="IPR007627">
    <property type="entry name" value="RNA_pol_sigma70_r2"/>
</dbReference>
<dbReference type="AlphaFoldDB" id="A0A8J7QCG2"/>
<proteinExistence type="inferred from homology"/>